<gene>
    <name evidence="1" type="ORF">DET59_12156</name>
</gene>
<accession>A0A366EFP1</accession>
<dbReference type="AlphaFoldDB" id="A0A366EFP1"/>
<proteinExistence type="predicted"/>
<comment type="caution">
    <text evidence="1">The sequence shown here is derived from an EMBL/GenBank/DDBJ whole genome shotgun (WGS) entry which is preliminary data.</text>
</comment>
<organism evidence="1 2">
    <name type="scientific">Rossellomorea aquimaris</name>
    <dbReference type="NCBI Taxonomy" id="189382"/>
    <lineage>
        <taxon>Bacteria</taxon>
        <taxon>Bacillati</taxon>
        <taxon>Bacillota</taxon>
        <taxon>Bacilli</taxon>
        <taxon>Bacillales</taxon>
        <taxon>Bacillaceae</taxon>
        <taxon>Rossellomorea</taxon>
    </lineage>
</organism>
<evidence type="ECO:0000313" key="2">
    <source>
        <dbReference type="Proteomes" id="UP000252118"/>
    </source>
</evidence>
<dbReference type="Proteomes" id="UP000252118">
    <property type="component" value="Unassembled WGS sequence"/>
</dbReference>
<name>A0A366EFP1_9BACI</name>
<evidence type="ECO:0000313" key="1">
    <source>
        <dbReference type="EMBL" id="RBP01148.1"/>
    </source>
</evidence>
<sequence>MMGLRVKFVILGMLLVLLVGLFILKLVVISQEDWVMIEEKYFPANDRKGAEGIKSGEVIDENSSDPSCSMKFDNGHTYKLDCDQYLDFKIGEKVKIVSVENNYVKLRRK</sequence>
<reference evidence="1 2" key="1">
    <citation type="submission" date="2018-06" db="EMBL/GenBank/DDBJ databases">
        <title>Freshwater and sediment microbial communities from various areas in North America, analyzing microbe dynamics in response to fracking.</title>
        <authorList>
            <person name="Lamendella R."/>
        </authorList>
    </citation>
    <scope>NUCLEOTIDE SEQUENCE [LARGE SCALE GENOMIC DNA]</scope>
    <source>
        <strain evidence="1 2">97B</strain>
    </source>
</reference>
<protein>
    <submittedName>
        <fullName evidence="1">Uncharacterized protein</fullName>
    </submittedName>
</protein>
<dbReference type="RefSeq" id="WP_113970995.1">
    <property type="nucleotide sequence ID" value="NZ_QNRJ01000021.1"/>
</dbReference>
<dbReference type="EMBL" id="QNRJ01000021">
    <property type="protein sequence ID" value="RBP01148.1"/>
    <property type="molecule type" value="Genomic_DNA"/>
</dbReference>